<proteinExistence type="predicted"/>
<dbReference type="GO" id="GO:0016747">
    <property type="term" value="F:acyltransferase activity, transferring groups other than amino-acyl groups"/>
    <property type="evidence" value="ECO:0007669"/>
    <property type="project" value="InterPro"/>
</dbReference>
<keyword evidence="1 4" id="KW-0808">Transferase</keyword>
<dbReference type="CDD" id="cd04301">
    <property type="entry name" value="NAT_SF"/>
    <property type="match status" value="1"/>
</dbReference>
<dbReference type="InterPro" id="IPR016181">
    <property type="entry name" value="Acyl_CoA_acyltransferase"/>
</dbReference>
<reference evidence="4 5" key="1">
    <citation type="submission" date="2018-10" db="EMBL/GenBank/DDBJ databases">
        <title>Ulvibacterium marinum gen. nov., sp. nov., a novel marine bacterium of the family Flavobacteriaceae, isolated from a culture of the green alga Ulva prolifera.</title>
        <authorList>
            <person name="Zhang Z."/>
        </authorList>
    </citation>
    <scope>NUCLEOTIDE SEQUENCE [LARGE SCALE GENOMIC DNA]</scope>
    <source>
        <strain evidence="4 5">CCMM003</strain>
    </source>
</reference>
<dbReference type="AlphaFoldDB" id="A0A3B0CDZ6"/>
<comment type="caution">
    <text evidence="4">The sequence shown here is derived from an EMBL/GenBank/DDBJ whole genome shotgun (WGS) entry which is preliminary data.</text>
</comment>
<dbReference type="PANTHER" id="PTHR43877">
    <property type="entry name" value="AMINOALKYLPHOSPHONATE N-ACETYLTRANSFERASE-RELATED-RELATED"/>
    <property type="match status" value="1"/>
</dbReference>
<protein>
    <submittedName>
        <fullName evidence="4">GNAT family N-acetyltransferase</fullName>
    </submittedName>
</protein>
<dbReference type="Proteomes" id="UP000276603">
    <property type="component" value="Unassembled WGS sequence"/>
</dbReference>
<evidence type="ECO:0000256" key="1">
    <source>
        <dbReference type="ARBA" id="ARBA00022679"/>
    </source>
</evidence>
<dbReference type="InterPro" id="IPR000182">
    <property type="entry name" value="GNAT_dom"/>
</dbReference>
<gene>
    <name evidence="4" type="ORF">D7Z94_04975</name>
</gene>
<feature type="domain" description="N-acetyltransferase" evidence="3">
    <location>
        <begin position="5"/>
        <end position="143"/>
    </location>
</feature>
<dbReference type="InterPro" id="IPR050832">
    <property type="entry name" value="Bact_Acetyltransf"/>
</dbReference>
<evidence type="ECO:0000313" key="4">
    <source>
        <dbReference type="EMBL" id="RKN83191.1"/>
    </source>
</evidence>
<evidence type="ECO:0000259" key="3">
    <source>
        <dbReference type="PROSITE" id="PS51186"/>
    </source>
</evidence>
<evidence type="ECO:0000313" key="5">
    <source>
        <dbReference type="Proteomes" id="UP000276603"/>
    </source>
</evidence>
<keyword evidence="5" id="KW-1185">Reference proteome</keyword>
<accession>A0A3B0CDZ6</accession>
<organism evidence="4 5">
    <name type="scientific">Ulvibacterium marinum</name>
    <dbReference type="NCBI Taxonomy" id="2419782"/>
    <lineage>
        <taxon>Bacteria</taxon>
        <taxon>Pseudomonadati</taxon>
        <taxon>Bacteroidota</taxon>
        <taxon>Flavobacteriia</taxon>
        <taxon>Flavobacteriales</taxon>
        <taxon>Flavobacteriaceae</taxon>
        <taxon>Ulvibacterium</taxon>
    </lineage>
</organism>
<dbReference type="PROSITE" id="PS51186">
    <property type="entry name" value="GNAT"/>
    <property type="match status" value="1"/>
</dbReference>
<dbReference type="Gene3D" id="3.40.630.30">
    <property type="match status" value="1"/>
</dbReference>
<dbReference type="Pfam" id="PF00583">
    <property type="entry name" value="Acetyltransf_1"/>
    <property type="match status" value="1"/>
</dbReference>
<dbReference type="EMBL" id="RBCJ01000001">
    <property type="protein sequence ID" value="RKN83191.1"/>
    <property type="molecule type" value="Genomic_DNA"/>
</dbReference>
<dbReference type="SUPFAM" id="SSF55729">
    <property type="entry name" value="Acyl-CoA N-acyltransferases (Nat)"/>
    <property type="match status" value="1"/>
</dbReference>
<sequence length="143" mass="16385">MEENITIRLATIEDLPALQSVGERLFDYPIKPNRTIEFLKDKRHHLVLAYHRDVVVGMASGLHYVHPDKDPELFVNEVSVLDEFQRRGIGRKLVRFLVEYGKELGCKEAWVATEKSNIAAQKAYLAAGGILEDDPFVLIEFKY</sequence>
<keyword evidence="2" id="KW-0012">Acyltransferase</keyword>
<evidence type="ECO:0000256" key="2">
    <source>
        <dbReference type="ARBA" id="ARBA00023315"/>
    </source>
</evidence>
<dbReference type="RefSeq" id="WP_120710399.1">
    <property type="nucleotide sequence ID" value="NZ_RBCJ01000001.1"/>
</dbReference>
<name>A0A3B0CDZ6_9FLAO</name>
<dbReference type="OrthoDB" id="9796129at2"/>